<feature type="domain" description="CCHC-type" evidence="3">
    <location>
        <begin position="164"/>
        <end position="180"/>
    </location>
</feature>
<evidence type="ECO:0000313" key="4">
    <source>
        <dbReference type="EMBL" id="VDO94914.1"/>
    </source>
</evidence>
<accession>A0A3P8AG36</accession>
<protein>
    <submittedName>
        <fullName evidence="6">CCHC-type domain-containing protein</fullName>
    </submittedName>
</protein>
<dbReference type="WBParaSite" id="HPBE_0001310801-mRNA-1">
    <property type="protein sequence ID" value="HPBE_0001310801-mRNA-1"/>
    <property type="gene ID" value="HPBE_0001310801"/>
</dbReference>
<dbReference type="Proteomes" id="UP000050761">
    <property type="component" value="Unassembled WGS sequence"/>
</dbReference>
<reference evidence="4 5" key="1">
    <citation type="submission" date="2018-11" db="EMBL/GenBank/DDBJ databases">
        <authorList>
            <consortium name="Pathogen Informatics"/>
        </authorList>
    </citation>
    <scope>NUCLEOTIDE SEQUENCE [LARGE SCALE GENOMIC DNA]</scope>
</reference>
<dbReference type="PANTHER" id="PTHR33198">
    <property type="entry name" value="ANK_REP_REGION DOMAIN-CONTAINING PROTEIN-RELATED"/>
    <property type="match status" value="1"/>
</dbReference>
<keyword evidence="1" id="KW-0863">Zinc-finger</keyword>
<evidence type="ECO:0000313" key="6">
    <source>
        <dbReference type="WBParaSite" id="HPBE_0001310801-mRNA-1"/>
    </source>
</evidence>
<evidence type="ECO:0000259" key="3">
    <source>
        <dbReference type="PROSITE" id="PS50158"/>
    </source>
</evidence>
<dbReference type="EMBL" id="UZAH01027779">
    <property type="protein sequence ID" value="VDO94914.1"/>
    <property type="molecule type" value="Genomic_DNA"/>
</dbReference>
<keyword evidence="1" id="KW-0479">Metal-binding</keyword>
<dbReference type="OrthoDB" id="5870213at2759"/>
<dbReference type="PANTHER" id="PTHR33198:SF19">
    <property type="entry name" value="CCHC-TYPE DOMAIN-CONTAINING PROTEIN"/>
    <property type="match status" value="1"/>
</dbReference>
<gene>
    <name evidence="4" type="ORF">HPBE_LOCUS13109</name>
</gene>
<dbReference type="GO" id="GO:0019899">
    <property type="term" value="F:enzyme binding"/>
    <property type="evidence" value="ECO:0007669"/>
    <property type="project" value="UniProtKB-ARBA"/>
</dbReference>
<dbReference type="AlphaFoldDB" id="A0A183FX66"/>
<dbReference type="SUPFAM" id="SSF57756">
    <property type="entry name" value="Retrovirus zinc finger-like domains"/>
    <property type="match status" value="1"/>
</dbReference>
<proteinExistence type="predicted"/>
<evidence type="ECO:0000256" key="2">
    <source>
        <dbReference type="SAM" id="MobiDB-lite"/>
    </source>
</evidence>
<evidence type="ECO:0000313" key="5">
    <source>
        <dbReference type="Proteomes" id="UP000050761"/>
    </source>
</evidence>
<keyword evidence="5" id="KW-1185">Reference proteome</keyword>
<organism evidence="5 6">
    <name type="scientific">Heligmosomoides polygyrus</name>
    <name type="common">Parasitic roundworm</name>
    <dbReference type="NCBI Taxonomy" id="6339"/>
    <lineage>
        <taxon>Eukaryota</taxon>
        <taxon>Metazoa</taxon>
        <taxon>Ecdysozoa</taxon>
        <taxon>Nematoda</taxon>
        <taxon>Chromadorea</taxon>
        <taxon>Rhabditida</taxon>
        <taxon>Rhabditina</taxon>
        <taxon>Rhabditomorpha</taxon>
        <taxon>Strongyloidea</taxon>
        <taxon>Heligmosomidae</taxon>
        <taxon>Heligmosomoides</taxon>
    </lineage>
</organism>
<name>A0A183FX66_HELPZ</name>
<evidence type="ECO:0000256" key="1">
    <source>
        <dbReference type="PROSITE-ProRule" id="PRU00047"/>
    </source>
</evidence>
<sequence length="203" mass="22841">MQGRELEDVPMGELRAVTEHHFQPRKLVMAERFGLMSKVQKTGQALNRYYAELQKAPNTCSFATVRNHRDAMVAMVSIGGLQSLEIRKHLLEKEEFTSAEALEQAEEVERVGVYAPHLKEGSHVVREGQVSQVKDSRVRQGVGQPQLGSHDWKPGRRLTGDKPKCRVCGLPGHFGYECPKKSKGILQVYVLSRTPPNDVLEKK</sequence>
<accession>A0A183FX66</accession>
<dbReference type="InterPro" id="IPR001878">
    <property type="entry name" value="Znf_CCHC"/>
</dbReference>
<feature type="region of interest" description="Disordered" evidence="2">
    <location>
        <begin position="139"/>
        <end position="158"/>
    </location>
</feature>
<dbReference type="GO" id="GO:0008270">
    <property type="term" value="F:zinc ion binding"/>
    <property type="evidence" value="ECO:0007669"/>
    <property type="project" value="UniProtKB-KW"/>
</dbReference>
<dbReference type="GO" id="GO:0005737">
    <property type="term" value="C:cytoplasm"/>
    <property type="evidence" value="ECO:0007669"/>
    <property type="project" value="UniProtKB-ARBA"/>
</dbReference>
<dbReference type="GO" id="GO:0003676">
    <property type="term" value="F:nucleic acid binding"/>
    <property type="evidence" value="ECO:0007669"/>
    <property type="project" value="InterPro"/>
</dbReference>
<dbReference type="InterPro" id="IPR036875">
    <property type="entry name" value="Znf_CCHC_sf"/>
</dbReference>
<keyword evidence="1" id="KW-0862">Zinc</keyword>
<dbReference type="PROSITE" id="PS50158">
    <property type="entry name" value="ZF_CCHC"/>
    <property type="match status" value="1"/>
</dbReference>
<reference evidence="6" key="2">
    <citation type="submission" date="2019-09" db="UniProtKB">
        <authorList>
            <consortium name="WormBaseParasite"/>
        </authorList>
    </citation>
    <scope>IDENTIFICATION</scope>
</reference>